<evidence type="ECO:0000313" key="3">
    <source>
        <dbReference type="Proteomes" id="UP001310022"/>
    </source>
</evidence>
<evidence type="ECO:0008006" key="4">
    <source>
        <dbReference type="Google" id="ProtNLM"/>
    </source>
</evidence>
<feature type="signal peptide" evidence="1">
    <location>
        <begin position="1"/>
        <end position="19"/>
    </location>
</feature>
<sequence length="161" mass="17717">MRHILLACLIIFSVQLAMGQVSGKQKATFSEEEFLLLERIQPEPQNVNENTAQILQVGTGQQADVHISAEAYETSILQFGLNNQVDLSMEGNNIQVSNLQIGLDNELTQKIEGNNLNIRVNQFGEGNQLEHNELRSGSNAANPIEYSITQTGGMTATITFN</sequence>
<dbReference type="EMBL" id="BQKE01000001">
    <property type="protein sequence ID" value="GJM60107.1"/>
    <property type="molecule type" value="Genomic_DNA"/>
</dbReference>
<feature type="chain" id="PRO_5042964449" description="Adhesin domain-containing protein" evidence="1">
    <location>
        <begin position="20"/>
        <end position="161"/>
    </location>
</feature>
<evidence type="ECO:0000313" key="2">
    <source>
        <dbReference type="EMBL" id="GJM60107.1"/>
    </source>
</evidence>
<dbReference type="AlphaFoldDB" id="A0AAN4VW92"/>
<dbReference type="Proteomes" id="UP001310022">
    <property type="component" value="Unassembled WGS sequence"/>
</dbReference>
<evidence type="ECO:0000256" key="1">
    <source>
        <dbReference type="SAM" id="SignalP"/>
    </source>
</evidence>
<comment type="caution">
    <text evidence="2">The sequence shown here is derived from an EMBL/GenBank/DDBJ whole genome shotgun (WGS) entry which is preliminary data.</text>
</comment>
<proteinExistence type="predicted"/>
<protein>
    <recommendedName>
        <fullName evidence="4">Adhesin domain-containing protein</fullName>
    </recommendedName>
</protein>
<accession>A0AAN4VW92</accession>
<gene>
    <name evidence="2" type="ORF">PEDI_06590</name>
</gene>
<organism evidence="2 3">
    <name type="scientific">Persicobacter diffluens</name>
    <dbReference type="NCBI Taxonomy" id="981"/>
    <lineage>
        <taxon>Bacteria</taxon>
        <taxon>Pseudomonadati</taxon>
        <taxon>Bacteroidota</taxon>
        <taxon>Cytophagia</taxon>
        <taxon>Cytophagales</taxon>
        <taxon>Persicobacteraceae</taxon>
        <taxon>Persicobacter</taxon>
    </lineage>
</organism>
<dbReference type="RefSeq" id="WP_338235972.1">
    <property type="nucleotide sequence ID" value="NZ_BQKE01000001.1"/>
</dbReference>
<name>A0AAN4VW92_9BACT</name>
<reference evidence="2 3" key="1">
    <citation type="submission" date="2021-12" db="EMBL/GenBank/DDBJ databases">
        <title>Genome sequencing of bacteria with rrn-lacking chromosome and rrn-plasmid.</title>
        <authorList>
            <person name="Anda M."/>
            <person name="Iwasaki W."/>
        </authorList>
    </citation>
    <scope>NUCLEOTIDE SEQUENCE [LARGE SCALE GENOMIC DNA]</scope>
    <source>
        <strain evidence="2 3">NBRC 15940</strain>
    </source>
</reference>
<keyword evidence="3" id="KW-1185">Reference proteome</keyword>
<keyword evidence="1" id="KW-0732">Signal</keyword>